<comment type="caution">
    <text evidence="3">The sequence shown here is derived from an EMBL/GenBank/DDBJ whole genome shotgun (WGS) entry which is preliminary data.</text>
</comment>
<proteinExistence type="predicted"/>
<keyword evidence="2" id="KW-1133">Transmembrane helix</keyword>
<evidence type="ECO:0000313" key="4">
    <source>
        <dbReference type="Proteomes" id="UP000244867"/>
    </source>
</evidence>
<dbReference type="EMBL" id="PYXZ01000008">
    <property type="protein sequence ID" value="PUA79817.1"/>
    <property type="molecule type" value="Genomic_DNA"/>
</dbReference>
<reference evidence="3 4" key="1">
    <citation type="submission" date="2018-03" db="EMBL/GenBank/DDBJ databases">
        <authorList>
            <person name="Keele B.F."/>
        </authorList>
    </citation>
    <scope>NUCLEOTIDE SEQUENCE [LARGE SCALE GENOMIC DNA]</scope>
    <source>
        <strain evidence="3 4">IB-3</strain>
    </source>
</reference>
<organism evidence="3 4">
    <name type="scientific">Nocardioides currus</name>
    <dbReference type="NCBI Taxonomy" id="2133958"/>
    <lineage>
        <taxon>Bacteria</taxon>
        <taxon>Bacillati</taxon>
        <taxon>Actinomycetota</taxon>
        <taxon>Actinomycetes</taxon>
        <taxon>Propionibacteriales</taxon>
        <taxon>Nocardioidaceae</taxon>
        <taxon>Nocardioides</taxon>
    </lineage>
</organism>
<dbReference type="OrthoDB" id="5197508at2"/>
<feature type="transmembrane region" description="Helical" evidence="2">
    <location>
        <begin position="12"/>
        <end position="33"/>
    </location>
</feature>
<keyword evidence="2" id="KW-0472">Membrane</keyword>
<accession>A0A2R7YTX3</accession>
<protein>
    <submittedName>
        <fullName evidence="3">Uncharacterized protein</fullName>
    </submittedName>
</protein>
<keyword evidence="2" id="KW-0812">Transmembrane</keyword>
<evidence type="ECO:0000256" key="2">
    <source>
        <dbReference type="SAM" id="Phobius"/>
    </source>
</evidence>
<name>A0A2R7YTX3_9ACTN</name>
<feature type="region of interest" description="Disordered" evidence="1">
    <location>
        <begin position="68"/>
        <end position="101"/>
    </location>
</feature>
<sequence>MADRKDRPVLNGLIALVAVAAVIGVIGGLAALVGSKVLGLDGEAAASAQDSATSDASLYLPEPTITSEAVEPEESASPTADAVSPPASEKPDTEITLESAQSSVAPMQQIDLTGTYPAGEGAILQVQRFEGGSWQDFPVTMSVSDQDFATYVQTSQPGENKFRVIDTDKDLFSNEVVVTVG</sequence>
<gene>
    <name evidence="3" type="ORF">C7S10_17260</name>
</gene>
<evidence type="ECO:0000256" key="1">
    <source>
        <dbReference type="SAM" id="MobiDB-lite"/>
    </source>
</evidence>
<dbReference type="RefSeq" id="WP_108345681.1">
    <property type="nucleotide sequence ID" value="NZ_PYXZ01000008.1"/>
</dbReference>
<keyword evidence="4" id="KW-1185">Reference proteome</keyword>
<dbReference type="Proteomes" id="UP000244867">
    <property type="component" value="Unassembled WGS sequence"/>
</dbReference>
<evidence type="ECO:0000313" key="3">
    <source>
        <dbReference type="EMBL" id="PUA79817.1"/>
    </source>
</evidence>
<dbReference type="AlphaFoldDB" id="A0A2R7YTX3"/>